<feature type="compositionally biased region" description="Basic and acidic residues" evidence="1">
    <location>
        <begin position="114"/>
        <end position="127"/>
    </location>
</feature>
<feature type="non-terminal residue" evidence="2">
    <location>
        <position position="142"/>
    </location>
</feature>
<feature type="non-terminal residue" evidence="2">
    <location>
        <position position="1"/>
    </location>
</feature>
<feature type="region of interest" description="Disordered" evidence="1">
    <location>
        <begin position="1"/>
        <end position="142"/>
    </location>
</feature>
<reference evidence="2" key="1">
    <citation type="submission" date="2020-02" db="EMBL/GenBank/DDBJ databases">
        <authorList>
            <person name="Meier V. D."/>
        </authorList>
    </citation>
    <scope>NUCLEOTIDE SEQUENCE</scope>
    <source>
        <strain evidence="2">AVDCRST_MAG66</strain>
    </source>
</reference>
<accession>A0A6J4QB91</accession>
<proteinExistence type="predicted"/>
<gene>
    <name evidence="2" type="ORF">AVDCRST_MAG66-3823</name>
</gene>
<feature type="compositionally biased region" description="Basic residues" evidence="1">
    <location>
        <begin position="20"/>
        <end position="31"/>
    </location>
</feature>
<name>A0A6J4QB91_9PSEU</name>
<evidence type="ECO:0000313" key="2">
    <source>
        <dbReference type="EMBL" id="CAA9439031.1"/>
    </source>
</evidence>
<dbReference type="EMBL" id="CADCUS010000529">
    <property type="protein sequence ID" value="CAA9439031.1"/>
    <property type="molecule type" value="Genomic_DNA"/>
</dbReference>
<evidence type="ECO:0000256" key="1">
    <source>
        <dbReference type="SAM" id="MobiDB-lite"/>
    </source>
</evidence>
<protein>
    <submittedName>
        <fullName evidence="2">Uncharacterized protein</fullName>
    </submittedName>
</protein>
<dbReference type="AlphaFoldDB" id="A0A6J4QB91"/>
<feature type="compositionally biased region" description="Basic and acidic residues" evidence="1">
    <location>
        <begin position="53"/>
        <end position="63"/>
    </location>
</feature>
<sequence>DPHHQQRRRATVQLAARQLRPQHRRGHRRCRGVVGRAPDGRVPGSGPGLRRPALGDRRGDDRAGQGCVTPVRFRRPTTGHDRDGGRVPGRVRRVRRQLFRGAAGRALRRRPRRLRDVDTGRAHRRGADAATGDGAQERAGSM</sequence>
<organism evidence="2">
    <name type="scientific">uncultured Pseudonocardia sp</name>
    <dbReference type="NCBI Taxonomy" id="211455"/>
    <lineage>
        <taxon>Bacteria</taxon>
        <taxon>Bacillati</taxon>
        <taxon>Actinomycetota</taxon>
        <taxon>Actinomycetes</taxon>
        <taxon>Pseudonocardiales</taxon>
        <taxon>Pseudonocardiaceae</taxon>
        <taxon>Pseudonocardia</taxon>
        <taxon>environmental samples</taxon>
    </lineage>
</organism>
<feature type="compositionally biased region" description="Basic residues" evidence="1">
    <location>
        <begin position="1"/>
        <end position="10"/>
    </location>
</feature>
<feature type="compositionally biased region" description="Basic residues" evidence="1">
    <location>
        <begin position="89"/>
        <end position="98"/>
    </location>
</feature>